<protein>
    <recommendedName>
        <fullName evidence="3">Response regulatory domain-containing protein</fullName>
    </recommendedName>
</protein>
<dbReference type="OrthoDB" id="3395459at2"/>
<proteinExistence type="predicted"/>
<accession>A0A1G9KZF1</accession>
<dbReference type="Proteomes" id="UP000199475">
    <property type="component" value="Unassembled WGS sequence"/>
</dbReference>
<organism evidence="1 2">
    <name type="scientific">Tessaracoccus oleiagri</name>
    <dbReference type="NCBI Taxonomy" id="686624"/>
    <lineage>
        <taxon>Bacteria</taxon>
        <taxon>Bacillati</taxon>
        <taxon>Actinomycetota</taxon>
        <taxon>Actinomycetes</taxon>
        <taxon>Propionibacteriales</taxon>
        <taxon>Propionibacteriaceae</taxon>
        <taxon>Tessaracoccus</taxon>
    </lineage>
</organism>
<evidence type="ECO:0008006" key="3">
    <source>
        <dbReference type="Google" id="ProtNLM"/>
    </source>
</evidence>
<dbReference type="SUPFAM" id="SSF52172">
    <property type="entry name" value="CheY-like"/>
    <property type="match status" value="1"/>
</dbReference>
<dbReference type="STRING" id="686624.SAMN04488242_1910"/>
<dbReference type="RefSeq" id="WP_093251409.1">
    <property type="nucleotide sequence ID" value="NZ_FNGP01000003.1"/>
</dbReference>
<keyword evidence="2" id="KW-1185">Reference proteome</keyword>
<dbReference type="InterPro" id="IPR011006">
    <property type="entry name" value="CheY-like_superfamily"/>
</dbReference>
<name>A0A1G9KZF1_9ACTN</name>
<dbReference type="EMBL" id="FNGP01000003">
    <property type="protein sequence ID" value="SDL55118.1"/>
    <property type="molecule type" value="Genomic_DNA"/>
</dbReference>
<dbReference type="Gene3D" id="3.40.50.2300">
    <property type="match status" value="1"/>
</dbReference>
<dbReference type="AlphaFoldDB" id="A0A1G9KZF1"/>
<evidence type="ECO:0000313" key="1">
    <source>
        <dbReference type="EMBL" id="SDL55118.1"/>
    </source>
</evidence>
<sequence length="133" mass="14598">MTNDPLKVLVYSDNRLVREQVRLTLGRKVAGDLPEIEVFEVATHSAVLRALDSGTDYSLVILDGEAQPSGGFGLAYQLKDEYANCPPVMLLIKRGVDAWLATWSKAEAIAPYPLDPFQMPEQAANLLRARLAA</sequence>
<reference evidence="1 2" key="1">
    <citation type="submission" date="2016-10" db="EMBL/GenBank/DDBJ databases">
        <authorList>
            <person name="de Groot N.N."/>
        </authorList>
    </citation>
    <scope>NUCLEOTIDE SEQUENCE [LARGE SCALE GENOMIC DNA]</scope>
    <source>
        <strain evidence="1 2">CGMCC 1.9159</strain>
    </source>
</reference>
<evidence type="ECO:0000313" key="2">
    <source>
        <dbReference type="Proteomes" id="UP000199475"/>
    </source>
</evidence>
<gene>
    <name evidence="1" type="ORF">SAMN04488242_1910</name>
</gene>